<feature type="region of interest" description="Disordered" evidence="2">
    <location>
        <begin position="64"/>
        <end position="104"/>
    </location>
</feature>
<dbReference type="AlphaFoldDB" id="A0A1G2LSU5"/>
<organism evidence="4 5">
    <name type="scientific">Candidatus Sungbacteria bacterium RIFCSPLOWO2_12_FULL_41_11</name>
    <dbReference type="NCBI Taxonomy" id="1802286"/>
    <lineage>
        <taxon>Bacteria</taxon>
        <taxon>Candidatus Sungiibacteriota</taxon>
    </lineage>
</organism>
<dbReference type="EMBL" id="MHQY01000005">
    <property type="protein sequence ID" value="OHA14584.1"/>
    <property type="molecule type" value="Genomic_DNA"/>
</dbReference>
<comment type="caution">
    <text evidence="4">The sequence shown here is derived from an EMBL/GenBank/DDBJ whole genome shotgun (WGS) entry which is preliminary data.</text>
</comment>
<accession>A0A1G2LSU5</accession>
<protein>
    <submittedName>
        <fullName evidence="4">Uncharacterized protein</fullName>
    </submittedName>
</protein>
<keyword evidence="3" id="KW-0812">Transmembrane</keyword>
<feature type="transmembrane region" description="Helical" evidence="3">
    <location>
        <begin position="150"/>
        <end position="169"/>
    </location>
</feature>
<dbReference type="Proteomes" id="UP000177171">
    <property type="component" value="Unassembled WGS sequence"/>
</dbReference>
<proteinExistence type="predicted"/>
<feature type="coiled-coil region" evidence="1">
    <location>
        <begin position="286"/>
        <end position="375"/>
    </location>
</feature>
<keyword evidence="1" id="KW-0175">Coiled coil</keyword>
<gene>
    <name evidence="4" type="ORF">A3G49_05320</name>
</gene>
<sequence>MKEAKEVGVMDDSCGNFGFGETDGGGSSWGGKESLKDIKQIKKIYKKGGCFKMDKFYDGGMEGGSIGGSGPSKGKDKPLRSQKEVAAKKAGLSPPKKAAIKPPTPADFSQEAIRKVVKSSTIQHWTTLYPIALGAAGGLAAFLISPVFAFVALGGLGIGAGSWAINYFVRKDALADKYIRQLREEMAKYRASLLENLREELAECREIKGGEEYARQGEEQFVQVKEKFEAFQEILSRKLNQGELTYARYLGTAEQVYLATLDNLRDIVNLLRSADAIDVEYVARKLKEFERQKSSKQDDLDEIAAIKKSRDLYDKQMNLVNKLLARNEEALTQIDETTAKLAMEMKTGSEARVDLETARKELEELAKRAREYSRDAE</sequence>
<evidence type="ECO:0000256" key="1">
    <source>
        <dbReference type="SAM" id="Coils"/>
    </source>
</evidence>
<feature type="transmembrane region" description="Helical" evidence="3">
    <location>
        <begin position="125"/>
        <end position="144"/>
    </location>
</feature>
<keyword evidence="3" id="KW-1133">Transmembrane helix</keyword>
<evidence type="ECO:0000313" key="5">
    <source>
        <dbReference type="Proteomes" id="UP000177171"/>
    </source>
</evidence>
<feature type="compositionally biased region" description="Basic and acidic residues" evidence="2">
    <location>
        <begin position="73"/>
        <end position="87"/>
    </location>
</feature>
<reference evidence="4 5" key="1">
    <citation type="journal article" date="2016" name="Nat. Commun.">
        <title>Thousands of microbial genomes shed light on interconnected biogeochemical processes in an aquifer system.</title>
        <authorList>
            <person name="Anantharaman K."/>
            <person name="Brown C.T."/>
            <person name="Hug L.A."/>
            <person name="Sharon I."/>
            <person name="Castelle C.J."/>
            <person name="Probst A.J."/>
            <person name="Thomas B.C."/>
            <person name="Singh A."/>
            <person name="Wilkins M.J."/>
            <person name="Karaoz U."/>
            <person name="Brodie E.L."/>
            <person name="Williams K.H."/>
            <person name="Hubbard S.S."/>
            <person name="Banfield J.F."/>
        </authorList>
    </citation>
    <scope>NUCLEOTIDE SEQUENCE [LARGE SCALE GENOMIC DNA]</scope>
</reference>
<keyword evidence="3" id="KW-0472">Membrane</keyword>
<evidence type="ECO:0000313" key="4">
    <source>
        <dbReference type="EMBL" id="OHA14584.1"/>
    </source>
</evidence>
<evidence type="ECO:0000256" key="2">
    <source>
        <dbReference type="SAM" id="MobiDB-lite"/>
    </source>
</evidence>
<name>A0A1G2LSU5_9BACT</name>
<evidence type="ECO:0000256" key="3">
    <source>
        <dbReference type="SAM" id="Phobius"/>
    </source>
</evidence>